<accession>A0ABX7LMY0</accession>
<protein>
    <submittedName>
        <fullName evidence="7">TonB family protein</fullName>
    </submittedName>
</protein>
<evidence type="ECO:0000256" key="3">
    <source>
        <dbReference type="ARBA" id="ARBA00022989"/>
    </source>
</evidence>
<organism evidence="7 8">
    <name type="scientific">Brevundimonas fontaquae</name>
    <dbReference type="NCBI Taxonomy" id="2813778"/>
    <lineage>
        <taxon>Bacteria</taxon>
        <taxon>Pseudomonadati</taxon>
        <taxon>Pseudomonadota</taxon>
        <taxon>Alphaproteobacteria</taxon>
        <taxon>Caulobacterales</taxon>
        <taxon>Caulobacteraceae</taxon>
        <taxon>Brevundimonas</taxon>
    </lineage>
</organism>
<evidence type="ECO:0000256" key="4">
    <source>
        <dbReference type="ARBA" id="ARBA00023136"/>
    </source>
</evidence>
<evidence type="ECO:0000256" key="1">
    <source>
        <dbReference type="ARBA" id="ARBA00004167"/>
    </source>
</evidence>
<dbReference type="EMBL" id="CP070968">
    <property type="protein sequence ID" value="QSF53504.1"/>
    <property type="molecule type" value="Genomic_DNA"/>
</dbReference>
<dbReference type="Pfam" id="PF03544">
    <property type="entry name" value="TonB_C"/>
    <property type="match status" value="1"/>
</dbReference>
<feature type="domain" description="TonB C-terminal" evidence="6">
    <location>
        <begin position="43"/>
        <end position="103"/>
    </location>
</feature>
<proteinExistence type="predicted"/>
<reference evidence="7 8" key="1">
    <citation type="submission" date="2021-02" db="EMBL/GenBank/DDBJ databases">
        <title>Brevundimonas sp. CS1 genome sequence.</title>
        <authorList>
            <person name="Lee K."/>
            <person name="Choi Y.-J."/>
            <person name="Son H.-R."/>
        </authorList>
    </citation>
    <scope>NUCLEOTIDE SEQUENCE [LARGE SCALE GENOMIC DNA]</scope>
    <source>
        <strain evidence="7 8">CS1</strain>
    </source>
</reference>
<dbReference type="InterPro" id="IPR006260">
    <property type="entry name" value="TonB/TolA_C"/>
</dbReference>
<evidence type="ECO:0000256" key="5">
    <source>
        <dbReference type="SAM" id="SignalP"/>
    </source>
</evidence>
<evidence type="ECO:0000256" key="2">
    <source>
        <dbReference type="ARBA" id="ARBA00022692"/>
    </source>
</evidence>
<dbReference type="Gene3D" id="3.30.2420.10">
    <property type="entry name" value="TonB"/>
    <property type="match status" value="1"/>
</dbReference>
<keyword evidence="2" id="KW-0812">Transmembrane</keyword>
<dbReference type="InterPro" id="IPR037682">
    <property type="entry name" value="TonB_C"/>
</dbReference>
<feature type="chain" id="PRO_5045501927" evidence="5">
    <location>
        <begin position="21"/>
        <end position="108"/>
    </location>
</feature>
<keyword evidence="4" id="KW-0472">Membrane</keyword>
<evidence type="ECO:0000259" key="6">
    <source>
        <dbReference type="Pfam" id="PF03544"/>
    </source>
</evidence>
<comment type="subcellular location">
    <subcellularLocation>
        <location evidence="1">Membrane</location>
        <topology evidence="1">Single-pass membrane protein</topology>
    </subcellularLocation>
</comment>
<evidence type="ECO:0000313" key="7">
    <source>
        <dbReference type="EMBL" id="QSF53504.1"/>
    </source>
</evidence>
<dbReference type="NCBIfam" id="TIGR01352">
    <property type="entry name" value="tonB_Cterm"/>
    <property type="match status" value="1"/>
</dbReference>
<dbReference type="SUPFAM" id="SSF74653">
    <property type="entry name" value="TolA/TonB C-terminal domain"/>
    <property type="match status" value="1"/>
</dbReference>
<keyword evidence="5" id="KW-0732">Signal</keyword>
<sequence>MSKAALLVMTAGLFALSACASPPVTVAADGTPVVGRSFTPDPEDGSVTVECTVAQNGTLSACIVISETPPGQGFGQAALNIAQKAKLTTAQSRPGGKVRFTTRFRLAD</sequence>
<dbReference type="PROSITE" id="PS51257">
    <property type="entry name" value="PROKAR_LIPOPROTEIN"/>
    <property type="match status" value="1"/>
</dbReference>
<evidence type="ECO:0000313" key="8">
    <source>
        <dbReference type="Proteomes" id="UP000662957"/>
    </source>
</evidence>
<feature type="signal peptide" evidence="5">
    <location>
        <begin position="1"/>
        <end position="20"/>
    </location>
</feature>
<dbReference type="RefSeq" id="WP_205681183.1">
    <property type="nucleotide sequence ID" value="NZ_CP070968.1"/>
</dbReference>
<keyword evidence="3" id="KW-1133">Transmembrane helix</keyword>
<dbReference type="Proteomes" id="UP000662957">
    <property type="component" value="Chromosome"/>
</dbReference>
<keyword evidence="8" id="KW-1185">Reference proteome</keyword>
<name>A0ABX7LMY0_9CAUL</name>
<gene>
    <name evidence="7" type="ORF">JX001_11990</name>
</gene>